<dbReference type="SUPFAM" id="SSF51735">
    <property type="entry name" value="NAD(P)-binding Rossmann-fold domains"/>
    <property type="match status" value="1"/>
</dbReference>
<evidence type="ECO:0000256" key="2">
    <source>
        <dbReference type="ARBA" id="ARBA00023002"/>
    </source>
</evidence>
<dbReference type="RefSeq" id="WP_172989402.1">
    <property type="nucleotide sequence ID" value="NZ_CP054038.1"/>
</dbReference>
<evidence type="ECO:0000313" key="4">
    <source>
        <dbReference type="Proteomes" id="UP000502498"/>
    </source>
</evidence>
<evidence type="ECO:0008006" key="5">
    <source>
        <dbReference type="Google" id="ProtNLM"/>
    </source>
</evidence>
<proteinExistence type="inferred from homology"/>
<dbReference type="AlphaFoldDB" id="A0A7D4TG06"/>
<evidence type="ECO:0000313" key="3">
    <source>
        <dbReference type="EMBL" id="QKJ18961.1"/>
    </source>
</evidence>
<protein>
    <recommendedName>
        <fullName evidence="5">SDR family NAD(P)-dependent oxidoreductase</fullName>
    </recommendedName>
</protein>
<reference evidence="3 4" key="1">
    <citation type="submission" date="2020-05" db="EMBL/GenBank/DDBJ databases">
        <title>Strain PA2F3 complete genome.</title>
        <authorList>
            <person name="Kim Y.-S."/>
            <person name="Kim S.-J."/>
            <person name="Jung H.-k."/>
            <person name="Kim S.-E."/>
            <person name="Kim K.-H."/>
        </authorList>
    </citation>
    <scope>NUCLEOTIDE SEQUENCE [LARGE SCALE GENOMIC DNA]</scope>
    <source>
        <strain evidence="3 4">PA2F3</strain>
    </source>
</reference>
<name>A0A7D4TG06_9MICO</name>
<dbReference type="EMBL" id="CP054038">
    <property type="protein sequence ID" value="QKJ18961.1"/>
    <property type="molecule type" value="Genomic_DNA"/>
</dbReference>
<dbReference type="Proteomes" id="UP000502498">
    <property type="component" value="Chromosome"/>
</dbReference>
<dbReference type="PANTHER" id="PTHR43391:SF91">
    <property type="entry name" value="OS04G0390700 PROTEIN"/>
    <property type="match status" value="1"/>
</dbReference>
<accession>A0A7D4TG06</accession>
<dbReference type="PANTHER" id="PTHR43391">
    <property type="entry name" value="RETINOL DEHYDROGENASE-RELATED"/>
    <property type="match status" value="1"/>
</dbReference>
<gene>
    <name evidence="3" type="ORF">HQM25_05910</name>
</gene>
<evidence type="ECO:0000256" key="1">
    <source>
        <dbReference type="ARBA" id="ARBA00006484"/>
    </source>
</evidence>
<organism evidence="3 4">
    <name type="scientific">Microbacterium hominis</name>
    <dbReference type="NCBI Taxonomy" id="162426"/>
    <lineage>
        <taxon>Bacteria</taxon>
        <taxon>Bacillati</taxon>
        <taxon>Actinomycetota</taxon>
        <taxon>Actinomycetes</taxon>
        <taxon>Micrococcales</taxon>
        <taxon>Microbacteriaceae</taxon>
        <taxon>Microbacterium</taxon>
    </lineage>
</organism>
<sequence>MTGIEREVVLVTDVSSDLGRQLADATVRAGAPRVYACAPEITVFDADRVIPLAVDANDPASVTAMCVRASDVSMVLSTFSSSTWPPVAVGGGDVAALARHFSSTVLRTVRVLSALAPGLSVRGGGVIVCVVSVQAWLNLTGAFAVAQSALWSAINALRLELRGAGIQVIAAVGAFDEADDPSVEAAAEGILAAVRDRRSGEFVLDAYSESVRARLSGPLEMLYPEIDEQ</sequence>
<dbReference type="GO" id="GO:0016491">
    <property type="term" value="F:oxidoreductase activity"/>
    <property type="evidence" value="ECO:0007669"/>
    <property type="project" value="UniProtKB-KW"/>
</dbReference>
<dbReference type="InterPro" id="IPR036291">
    <property type="entry name" value="NAD(P)-bd_dom_sf"/>
</dbReference>
<comment type="similarity">
    <text evidence="1">Belongs to the short-chain dehydrogenases/reductases (SDR) family.</text>
</comment>
<dbReference type="GO" id="GO:0005829">
    <property type="term" value="C:cytosol"/>
    <property type="evidence" value="ECO:0007669"/>
    <property type="project" value="TreeGrafter"/>
</dbReference>
<dbReference type="Gene3D" id="3.40.50.720">
    <property type="entry name" value="NAD(P)-binding Rossmann-like Domain"/>
    <property type="match status" value="1"/>
</dbReference>
<keyword evidence="2" id="KW-0560">Oxidoreductase</keyword>